<gene>
    <name evidence="1" type="ORF">MFFC18_06020</name>
</gene>
<dbReference type="EMBL" id="CP042912">
    <property type="protein sequence ID" value="QEG20751.1"/>
    <property type="molecule type" value="Genomic_DNA"/>
</dbReference>
<name>A0A5B9PCB5_9BACT</name>
<dbReference type="InterPro" id="IPR026405">
    <property type="entry name" value="Chlam/Ver/Plancto_rRNA"/>
</dbReference>
<keyword evidence="2" id="KW-1185">Reference proteome</keyword>
<reference evidence="1 2" key="1">
    <citation type="submission" date="2019-08" db="EMBL/GenBank/DDBJ databases">
        <title>Deep-cultivation of Planctomycetes and their phenomic and genomic characterization uncovers novel biology.</title>
        <authorList>
            <person name="Wiegand S."/>
            <person name="Jogler M."/>
            <person name="Boedeker C."/>
            <person name="Pinto D."/>
            <person name="Vollmers J."/>
            <person name="Rivas-Marin E."/>
            <person name="Kohn T."/>
            <person name="Peeters S.H."/>
            <person name="Heuer A."/>
            <person name="Rast P."/>
            <person name="Oberbeckmann S."/>
            <person name="Bunk B."/>
            <person name="Jeske O."/>
            <person name="Meyerdierks A."/>
            <person name="Storesund J.E."/>
            <person name="Kallscheuer N."/>
            <person name="Luecker S."/>
            <person name="Lage O.M."/>
            <person name="Pohl T."/>
            <person name="Merkel B.J."/>
            <person name="Hornburger P."/>
            <person name="Mueller R.-W."/>
            <person name="Bruemmer F."/>
            <person name="Labrenz M."/>
            <person name="Spormann A.M."/>
            <person name="Op den Camp H."/>
            <person name="Overmann J."/>
            <person name="Amann R."/>
            <person name="Jetten M.S.M."/>
            <person name="Mascher T."/>
            <person name="Medema M.H."/>
            <person name="Devos D.P."/>
            <person name="Kaster A.-K."/>
            <person name="Ovreas L."/>
            <person name="Rohde M."/>
            <person name="Galperin M.Y."/>
            <person name="Jogler C."/>
        </authorList>
    </citation>
    <scope>NUCLEOTIDE SEQUENCE [LARGE SCALE GENOMIC DNA]</scope>
    <source>
        <strain evidence="1 2">FC18</strain>
    </source>
</reference>
<dbReference type="NCBIfam" id="TIGR04137">
    <property type="entry name" value="Chlam_Ver_rRNA"/>
    <property type="match status" value="1"/>
</dbReference>
<dbReference type="KEGG" id="mff:MFFC18_06020"/>
<protein>
    <recommendedName>
        <fullName evidence="3">Small basic protein</fullName>
    </recommendedName>
</protein>
<evidence type="ECO:0000313" key="1">
    <source>
        <dbReference type="EMBL" id="QEG20751.1"/>
    </source>
</evidence>
<dbReference type="RefSeq" id="WP_087149671.1">
    <property type="nucleotide sequence ID" value="NZ_CP042912.1"/>
</dbReference>
<dbReference type="OrthoDB" id="291303at2"/>
<dbReference type="AlphaFoldDB" id="A0A5B9PCB5"/>
<organism evidence="1 2">
    <name type="scientific">Mariniblastus fucicola</name>
    <dbReference type="NCBI Taxonomy" id="980251"/>
    <lineage>
        <taxon>Bacteria</taxon>
        <taxon>Pseudomonadati</taxon>
        <taxon>Planctomycetota</taxon>
        <taxon>Planctomycetia</taxon>
        <taxon>Pirellulales</taxon>
        <taxon>Pirellulaceae</taxon>
        <taxon>Mariniblastus</taxon>
    </lineage>
</organism>
<proteinExistence type="predicted"/>
<accession>A0A5B9PCB5</accession>
<dbReference type="STRING" id="980251.GCA_001642875_03099"/>
<evidence type="ECO:0000313" key="2">
    <source>
        <dbReference type="Proteomes" id="UP000322214"/>
    </source>
</evidence>
<evidence type="ECO:0008006" key="3">
    <source>
        <dbReference type="Google" id="ProtNLM"/>
    </source>
</evidence>
<sequence length="67" mass="7703">MTIDKSLKIKAGSAKMRNVMTRAERLAKLIDTDRWSEGDPVYGMPKVRVQKISLKKKKKVKKAEDEK</sequence>
<dbReference type="Proteomes" id="UP000322214">
    <property type="component" value="Chromosome"/>
</dbReference>